<gene>
    <name evidence="2" type="ORF">IPV69_06175</name>
</gene>
<evidence type="ECO:0000313" key="3">
    <source>
        <dbReference type="Proteomes" id="UP000593765"/>
    </source>
</evidence>
<sequence>MKKLVEVITADLYAMDGFATQYREMVEAAMSKSVDGLDERQKRLRRDQESLQDEQANLAASMAAYGVMPFIEKKLGELKAMEVTLEAEKRSLAGLSARKLDLPVSTEALREQLQFQLEKLGTSSYEFADLMKELVPEFHVYLVRLCDGGHLMPRARVRLSLAQSIEDVDHVPGLRELLTCTHTIDLFGPPQREKIRLVAVKLSAEGFEQRQIATHAEMPDGKAVTQTAVSDALMLDGQMRQAGLADPYVLVTQPPKDYTKLRRHLNPRYRFTPVVGYEPPQL</sequence>
<dbReference type="Proteomes" id="UP000593765">
    <property type="component" value="Chromosome"/>
</dbReference>
<dbReference type="AlphaFoldDB" id="A0A7M2WZP5"/>
<feature type="coiled-coil region" evidence="1">
    <location>
        <begin position="34"/>
        <end position="98"/>
    </location>
</feature>
<evidence type="ECO:0000256" key="1">
    <source>
        <dbReference type="SAM" id="Coils"/>
    </source>
</evidence>
<organism evidence="2 3">
    <name type="scientific">Humisphaera borealis</name>
    <dbReference type="NCBI Taxonomy" id="2807512"/>
    <lineage>
        <taxon>Bacteria</taxon>
        <taxon>Pseudomonadati</taxon>
        <taxon>Planctomycetota</taxon>
        <taxon>Phycisphaerae</taxon>
        <taxon>Tepidisphaerales</taxon>
        <taxon>Tepidisphaeraceae</taxon>
        <taxon>Humisphaera</taxon>
    </lineage>
</organism>
<dbReference type="KEGG" id="hbs:IPV69_06175"/>
<name>A0A7M2WZP5_9BACT</name>
<protein>
    <submittedName>
        <fullName evidence="2">Uncharacterized protein</fullName>
    </submittedName>
</protein>
<dbReference type="EMBL" id="CP063458">
    <property type="protein sequence ID" value="QOV90945.1"/>
    <property type="molecule type" value="Genomic_DNA"/>
</dbReference>
<dbReference type="RefSeq" id="WP_206294050.1">
    <property type="nucleotide sequence ID" value="NZ_CP063458.1"/>
</dbReference>
<accession>A0A7M2WZP5</accession>
<evidence type="ECO:0000313" key="2">
    <source>
        <dbReference type="EMBL" id="QOV90945.1"/>
    </source>
</evidence>
<keyword evidence="3" id="KW-1185">Reference proteome</keyword>
<reference evidence="2 3" key="1">
    <citation type="submission" date="2020-10" db="EMBL/GenBank/DDBJ databases">
        <title>Wide distribution of Phycisphaera-like planctomycetes from WD2101 soil group in peatlands and genome analysis of the first cultivated representative.</title>
        <authorList>
            <person name="Dedysh S.N."/>
            <person name="Beletsky A.V."/>
            <person name="Ivanova A."/>
            <person name="Kulichevskaya I.S."/>
            <person name="Suzina N.E."/>
            <person name="Philippov D.A."/>
            <person name="Rakitin A.L."/>
            <person name="Mardanov A.V."/>
            <person name="Ravin N.V."/>
        </authorList>
    </citation>
    <scope>NUCLEOTIDE SEQUENCE [LARGE SCALE GENOMIC DNA]</scope>
    <source>
        <strain evidence="2 3">M1803</strain>
    </source>
</reference>
<proteinExistence type="predicted"/>
<keyword evidence="1" id="KW-0175">Coiled coil</keyword>